<sequence length="607" mass="68877">MFLLALRRKCANFAAERMIRNLSRKPMYDDSSYHNSTKVRLMRWRFLYRIIRRDVAVAPKIIITDVEGVQKFWKMSRSVGDSSTTVPTQADTTGSESRIKDASKRFISAIEMQVNQQMDTVKDKAKDINTASVNAPSARGYNWLVASIIVVADLVGGGLVAMPAAFHDTGMVIGCIFLVLIAIFFTSTAHLLSQTWTIMRDRWPVYKTHCRQPYPEIGLRSYGPKMRQAILYHFSESFTVFCVNTTLFGVTTVYVILSSSIFHKVLVHSGIRIHFCLLLIILAILILPITFLKSPADFWVVLAISLLCTVIAAVLIAVGITEDYSTCIPSVVYKPASFYALYSLGTFVFAYSGHHVFPTIQHDMHEPKEFSKSVLLGFFWACCLYIPLSVYAYFVYGQSMEESLIDSIQTTWIRHGADLAVAFHCVLTIILTINPVNQQFEHIFHVPHKMCWQRIAVRTGLLAVILFVALSIPNFGSIMDFFGSTTIPFTCIILPTLFGLSLKNQRYNEKTKKWKIPTMKEIFERTPRHILIWFLFVNVLTIIASMISAVMAVRAMATIRFVPPCYVQPFLQSTDHQTSTHSLLKCCGKYSNITRNPEIQCFPRINH</sequence>
<comment type="subcellular location">
    <subcellularLocation>
        <location evidence="1">Membrane</location>
        <topology evidence="1">Multi-pass membrane protein</topology>
    </subcellularLocation>
</comment>
<evidence type="ECO:0000256" key="3">
    <source>
        <dbReference type="ARBA" id="ARBA00022989"/>
    </source>
</evidence>
<feature type="domain" description="Amino acid transporter transmembrane" evidence="6">
    <location>
        <begin position="142"/>
        <end position="519"/>
    </location>
</feature>
<dbReference type="GO" id="GO:0005774">
    <property type="term" value="C:vacuolar membrane"/>
    <property type="evidence" value="ECO:0007669"/>
    <property type="project" value="TreeGrafter"/>
</dbReference>
<feature type="transmembrane region" description="Helical" evidence="5">
    <location>
        <begin position="171"/>
        <end position="192"/>
    </location>
</feature>
<evidence type="ECO:0000313" key="8">
    <source>
        <dbReference type="EMBL" id="OZC07272.1"/>
    </source>
</evidence>
<feature type="transmembrane region" description="Helical" evidence="5">
    <location>
        <begin position="143"/>
        <end position="165"/>
    </location>
</feature>
<evidence type="ECO:0000256" key="2">
    <source>
        <dbReference type="ARBA" id="ARBA00022692"/>
    </source>
</evidence>
<feature type="transmembrane region" description="Helical" evidence="5">
    <location>
        <begin position="530"/>
        <end position="553"/>
    </location>
</feature>
<feature type="transmembrane region" description="Helical" evidence="5">
    <location>
        <begin position="230"/>
        <end position="257"/>
    </location>
</feature>
<evidence type="ECO:0000256" key="1">
    <source>
        <dbReference type="ARBA" id="ARBA00004141"/>
    </source>
</evidence>
<feature type="transmembrane region" description="Helical" evidence="5">
    <location>
        <begin position="416"/>
        <end position="434"/>
    </location>
</feature>
<dbReference type="Pfam" id="PF01490">
    <property type="entry name" value="Aa_trans"/>
    <property type="match status" value="1"/>
</dbReference>
<feature type="transmembrane region" description="Helical" evidence="5">
    <location>
        <begin position="298"/>
        <end position="320"/>
    </location>
</feature>
<dbReference type="InterPro" id="IPR013057">
    <property type="entry name" value="AA_transpt_TM"/>
</dbReference>
<feature type="transmembrane region" description="Helical" evidence="5">
    <location>
        <begin position="332"/>
        <end position="353"/>
    </location>
</feature>
<dbReference type="OrthoDB" id="655540at2759"/>
<feature type="transmembrane region" description="Helical" evidence="5">
    <location>
        <begin position="374"/>
        <end position="396"/>
    </location>
</feature>
<reference evidence="8 9" key="1">
    <citation type="submission" date="2015-12" db="EMBL/GenBank/DDBJ databases">
        <title>Draft genome of the nematode, Onchocerca flexuosa.</title>
        <authorList>
            <person name="Mitreva M."/>
        </authorList>
    </citation>
    <scope>NUCLEOTIDE SEQUENCE [LARGE SCALE GENOMIC DNA]</scope>
    <source>
        <strain evidence="8">Red Deer</strain>
    </source>
</reference>
<organism evidence="8 9">
    <name type="scientific">Onchocerca flexuosa</name>
    <dbReference type="NCBI Taxonomy" id="387005"/>
    <lineage>
        <taxon>Eukaryota</taxon>
        <taxon>Metazoa</taxon>
        <taxon>Ecdysozoa</taxon>
        <taxon>Nematoda</taxon>
        <taxon>Chromadorea</taxon>
        <taxon>Rhabditida</taxon>
        <taxon>Spirurina</taxon>
        <taxon>Spiruromorpha</taxon>
        <taxon>Filarioidea</taxon>
        <taxon>Onchocercidae</taxon>
        <taxon>Onchocerca</taxon>
    </lineage>
</organism>
<evidence type="ECO:0000259" key="6">
    <source>
        <dbReference type="Pfam" id="PF01490"/>
    </source>
</evidence>
<feature type="transmembrane region" description="Helical" evidence="5">
    <location>
        <begin position="481"/>
        <end position="502"/>
    </location>
</feature>
<accession>A0A238BPU8</accession>
<keyword evidence="2 5" id="KW-0812">Transmembrane</keyword>
<feature type="transmembrane region" description="Helical" evidence="5">
    <location>
        <begin position="269"/>
        <end position="291"/>
    </location>
</feature>
<dbReference type="EMBL" id="KZ270080">
    <property type="protein sequence ID" value="OZC06640.1"/>
    <property type="molecule type" value="Genomic_DNA"/>
</dbReference>
<feature type="transmembrane region" description="Helical" evidence="5">
    <location>
        <begin position="455"/>
        <end position="475"/>
    </location>
</feature>
<dbReference type="AlphaFoldDB" id="A0A238BPU8"/>
<dbReference type="PANTHER" id="PTHR22950">
    <property type="entry name" value="AMINO ACID TRANSPORTER"/>
    <property type="match status" value="1"/>
</dbReference>
<keyword evidence="9" id="KW-1185">Reference proteome</keyword>
<protein>
    <submittedName>
        <fullName evidence="8">Transmembrane amino acid transporter protein</fullName>
    </submittedName>
</protein>
<evidence type="ECO:0000256" key="5">
    <source>
        <dbReference type="SAM" id="Phobius"/>
    </source>
</evidence>
<keyword evidence="4 5" id="KW-0472">Membrane</keyword>
<evidence type="ECO:0000313" key="9">
    <source>
        <dbReference type="Proteomes" id="UP000242913"/>
    </source>
</evidence>
<evidence type="ECO:0000313" key="7">
    <source>
        <dbReference type="EMBL" id="OZC06640.1"/>
    </source>
</evidence>
<gene>
    <name evidence="8" type="ORF">X798_05692</name>
    <name evidence="7" type="ORF">X798_06377</name>
</gene>
<evidence type="ECO:0000256" key="4">
    <source>
        <dbReference type="ARBA" id="ARBA00023136"/>
    </source>
</evidence>
<dbReference type="GO" id="GO:0015179">
    <property type="term" value="F:L-amino acid transmembrane transporter activity"/>
    <property type="evidence" value="ECO:0007669"/>
    <property type="project" value="TreeGrafter"/>
</dbReference>
<dbReference type="EMBL" id="KZ270036">
    <property type="protein sequence ID" value="OZC07272.1"/>
    <property type="molecule type" value="Genomic_DNA"/>
</dbReference>
<name>A0A238BPU8_9BILA</name>
<dbReference type="PANTHER" id="PTHR22950:SF703">
    <property type="entry name" value="AMINO ACID TRANSPORTER TRANSMEMBRANE DOMAIN-CONTAINING PROTEIN"/>
    <property type="match status" value="1"/>
</dbReference>
<keyword evidence="3 5" id="KW-1133">Transmembrane helix</keyword>
<dbReference type="Proteomes" id="UP000242913">
    <property type="component" value="Unassembled WGS sequence"/>
</dbReference>
<dbReference type="FunFam" id="1.20.1740.10:FF:000052">
    <property type="entry name" value="Lysine histidine transporter-like 3"/>
    <property type="match status" value="1"/>
</dbReference>
<proteinExistence type="predicted"/>